<proteinExistence type="inferred from homology"/>
<gene>
    <name evidence="7" type="ORF">MELIAE_LOCUS915</name>
</gene>
<evidence type="ECO:0000256" key="3">
    <source>
        <dbReference type="ARBA" id="ARBA00022723"/>
    </source>
</evidence>
<dbReference type="Gene3D" id="3.90.1640.10">
    <property type="entry name" value="inorganic pyrophosphatase (n-terminal core)"/>
    <property type="match status" value="1"/>
</dbReference>
<evidence type="ECO:0000313" key="8">
    <source>
        <dbReference type="Proteomes" id="UP001154078"/>
    </source>
</evidence>
<dbReference type="GO" id="GO:0004309">
    <property type="term" value="F:exopolyphosphatase activity"/>
    <property type="evidence" value="ECO:0007669"/>
    <property type="project" value="TreeGrafter"/>
</dbReference>
<protein>
    <recommendedName>
        <fullName evidence="6">DHHA2 domain-containing protein</fullName>
    </recommendedName>
</protein>
<sequence>MDHFHKFLESSKNCFSEGRYNDIILIIGNESCDLDSTVSSLVLSFFIHLVKYCNMPQNALTLPVINISKESFKDKTENNFLLKKFNIDLNNIVFRDEINFEELINTKSFYTILVDHHMLSLNDKVLKNTVKLIYDHRPKDSEMDWDTQKVSINIEQVGSCATLISDLFLKTKKEGLCYELAYLLYATIIFDTVALKVEFGRTKELDIKIAEMLENSFKFSLDRDDFFKELKKVHMDVSHLSPRQILLRDLKVVNDIPVPGLPMLVEDFFNQNGTYEEIVKFCDEYKHKIVVLIGLNALGTVRRDVGIYWKDSCKVKEKILYNLKQAQDLKGYNFGFSETSTTLKNVVLLRQENITLSRKQVVPLIKDAFVG</sequence>
<dbReference type="EMBL" id="OV121132">
    <property type="protein sequence ID" value="CAH0546824.1"/>
    <property type="molecule type" value="Genomic_DNA"/>
</dbReference>
<evidence type="ECO:0000256" key="1">
    <source>
        <dbReference type="ARBA" id="ARBA00001936"/>
    </source>
</evidence>
<dbReference type="InterPro" id="IPR038763">
    <property type="entry name" value="DHH_sf"/>
</dbReference>
<keyword evidence="5" id="KW-0464">Manganese</keyword>
<dbReference type="InterPro" id="IPR038222">
    <property type="entry name" value="DHHA2_dom_sf"/>
</dbReference>
<dbReference type="SMART" id="SM01131">
    <property type="entry name" value="DHHA2"/>
    <property type="match status" value="1"/>
</dbReference>
<dbReference type="InterPro" id="IPR004097">
    <property type="entry name" value="DHHA2"/>
</dbReference>
<evidence type="ECO:0000313" key="7">
    <source>
        <dbReference type="EMBL" id="CAH0546824.1"/>
    </source>
</evidence>
<evidence type="ECO:0000256" key="2">
    <source>
        <dbReference type="ARBA" id="ARBA00010331"/>
    </source>
</evidence>
<reference evidence="7" key="1">
    <citation type="submission" date="2021-12" db="EMBL/GenBank/DDBJ databases">
        <authorList>
            <person name="King R."/>
        </authorList>
    </citation>
    <scope>NUCLEOTIDE SEQUENCE</scope>
</reference>
<evidence type="ECO:0000256" key="5">
    <source>
        <dbReference type="ARBA" id="ARBA00023211"/>
    </source>
</evidence>
<keyword evidence="8" id="KW-1185">Reference proteome</keyword>
<accession>A0A9P0ASA6</accession>
<dbReference type="GO" id="GO:0005737">
    <property type="term" value="C:cytoplasm"/>
    <property type="evidence" value="ECO:0007669"/>
    <property type="project" value="InterPro"/>
</dbReference>
<comment type="similarity">
    <text evidence="2">Belongs to the PPase class C family. Prune subfamily.</text>
</comment>
<evidence type="ECO:0000256" key="4">
    <source>
        <dbReference type="ARBA" id="ARBA00022801"/>
    </source>
</evidence>
<dbReference type="GO" id="GO:0046872">
    <property type="term" value="F:metal ion binding"/>
    <property type="evidence" value="ECO:0007669"/>
    <property type="project" value="UniProtKB-KW"/>
</dbReference>
<keyword evidence="4" id="KW-0378">Hydrolase</keyword>
<feature type="domain" description="DHHA2" evidence="6">
    <location>
        <begin position="227"/>
        <end position="369"/>
    </location>
</feature>
<dbReference type="OrthoDB" id="374045at2759"/>
<dbReference type="PANTHER" id="PTHR12112">
    <property type="entry name" value="BNIP - RELATED"/>
    <property type="match status" value="1"/>
</dbReference>
<evidence type="ECO:0000259" key="6">
    <source>
        <dbReference type="SMART" id="SM01131"/>
    </source>
</evidence>
<keyword evidence="3" id="KW-0479">Metal-binding</keyword>
<dbReference type="Pfam" id="PF01368">
    <property type="entry name" value="DHH"/>
    <property type="match status" value="1"/>
</dbReference>
<dbReference type="Proteomes" id="UP001154078">
    <property type="component" value="Chromosome 1"/>
</dbReference>
<dbReference type="PANTHER" id="PTHR12112:SF39">
    <property type="entry name" value="EG:152A3.5 PROTEIN (FBGN0003116_PN PROTEIN)"/>
    <property type="match status" value="1"/>
</dbReference>
<dbReference type="Gene3D" id="3.10.310.20">
    <property type="entry name" value="DHHA2 domain"/>
    <property type="match status" value="1"/>
</dbReference>
<dbReference type="Pfam" id="PF02833">
    <property type="entry name" value="DHHA2"/>
    <property type="match status" value="1"/>
</dbReference>
<comment type="cofactor">
    <cofactor evidence="1">
        <name>Mn(2+)</name>
        <dbReference type="ChEBI" id="CHEBI:29035"/>
    </cofactor>
</comment>
<dbReference type="SUPFAM" id="SSF64182">
    <property type="entry name" value="DHH phosphoesterases"/>
    <property type="match status" value="1"/>
</dbReference>
<dbReference type="AlphaFoldDB" id="A0A9P0ASA6"/>
<dbReference type="InterPro" id="IPR001667">
    <property type="entry name" value="DDH_dom"/>
</dbReference>
<organism evidence="7 8">
    <name type="scientific">Brassicogethes aeneus</name>
    <name type="common">Rape pollen beetle</name>
    <name type="synonym">Meligethes aeneus</name>
    <dbReference type="NCBI Taxonomy" id="1431903"/>
    <lineage>
        <taxon>Eukaryota</taxon>
        <taxon>Metazoa</taxon>
        <taxon>Ecdysozoa</taxon>
        <taxon>Arthropoda</taxon>
        <taxon>Hexapoda</taxon>
        <taxon>Insecta</taxon>
        <taxon>Pterygota</taxon>
        <taxon>Neoptera</taxon>
        <taxon>Endopterygota</taxon>
        <taxon>Coleoptera</taxon>
        <taxon>Polyphaga</taxon>
        <taxon>Cucujiformia</taxon>
        <taxon>Nitidulidae</taxon>
        <taxon>Meligethinae</taxon>
        <taxon>Brassicogethes</taxon>
    </lineage>
</organism>
<name>A0A9P0ASA6_BRAAE</name>